<dbReference type="InterPro" id="IPR036179">
    <property type="entry name" value="Ig-like_dom_sf"/>
</dbReference>
<feature type="chain" id="PRO_5017435302" description="Ig-like domain-containing protein" evidence="4">
    <location>
        <begin position="16"/>
        <end position="349"/>
    </location>
</feature>
<evidence type="ECO:0000256" key="1">
    <source>
        <dbReference type="ARBA" id="ARBA00023180"/>
    </source>
</evidence>
<dbReference type="InterPro" id="IPR013783">
    <property type="entry name" value="Ig-like_fold"/>
</dbReference>
<dbReference type="PROSITE" id="PS50835">
    <property type="entry name" value="IG_LIKE"/>
    <property type="match status" value="1"/>
</dbReference>
<dbReference type="OrthoDB" id="8936120at2759"/>
<feature type="compositionally biased region" description="Acidic residues" evidence="3">
    <location>
        <begin position="325"/>
        <end position="349"/>
    </location>
</feature>
<dbReference type="Ensembl" id="ENSPNAT00000025534.2">
    <property type="protein sequence ID" value="ENSPNAP00000034049.1"/>
    <property type="gene ID" value="ENSPNAG00000023089.2"/>
</dbReference>
<dbReference type="InterPro" id="IPR003597">
    <property type="entry name" value="Ig_C1-set"/>
</dbReference>
<feature type="domain" description="Ig-like" evidence="5">
    <location>
        <begin position="205"/>
        <end position="300"/>
    </location>
</feature>
<dbReference type="GeneID" id="108414553"/>
<dbReference type="Gene3D" id="2.60.40.10">
    <property type="entry name" value="Immunoglobulins"/>
    <property type="match status" value="1"/>
</dbReference>
<dbReference type="PANTHER" id="PTHR16675:SF237">
    <property type="entry name" value="MHC CLASS I ANTIGEN TRANSCRIPT VARIANT 1-RELATED"/>
    <property type="match status" value="1"/>
</dbReference>
<proteinExistence type="inferred from homology"/>
<dbReference type="RefSeq" id="XP_037389475.1">
    <property type="nucleotide sequence ID" value="XM_037533578.1"/>
</dbReference>
<dbReference type="InterPro" id="IPR037055">
    <property type="entry name" value="MHC_I-like_Ag-recog_sf"/>
</dbReference>
<dbReference type="InterPro" id="IPR011161">
    <property type="entry name" value="MHC_I-like_Ag-recog"/>
</dbReference>
<accession>A0A3B4EFH8</accession>
<evidence type="ECO:0000256" key="4">
    <source>
        <dbReference type="SAM" id="SignalP"/>
    </source>
</evidence>
<feature type="region of interest" description="Disordered" evidence="3">
    <location>
        <begin position="316"/>
        <end position="349"/>
    </location>
</feature>
<dbReference type="Pfam" id="PF00129">
    <property type="entry name" value="MHC_I"/>
    <property type="match status" value="1"/>
</dbReference>
<organism evidence="6 7">
    <name type="scientific">Pygocentrus nattereri</name>
    <name type="common">Red-bellied piranha</name>
    <dbReference type="NCBI Taxonomy" id="42514"/>
    <lineage>
        <taxon>Eukaryota</taxon>
        <taxon>Metazoa</taxon>
        <taxon>Chordata</taxon>
        <taxon>Craniata</taxon>
        <taxon>Vertebrata</taxon>
        <taxon>Euteleostomi</taxon>
        <taxon>Actinopterygii</taxon>
        <taxon>Neopterygii</taxon>
        <taxon>Teleostei</taxon>
        <taxon>Ostariophysi</taxon>
        <taxon>Characiformes</taxon>
        <taxon>Characoidei</taxon>
        <taxon>Pygocentrus</taxon>
    </lineage>
</organism>
<dbReference type="InterPro" id="IPR007110">
    <property type="entry name" value="Ig-like_dom"/>
</dbReference>
<reference evidence="6 7" key="1">
    <citation type="submission" date="2020-10" db="EMBL/GenBank/DDBJ databases">
        <title>Pygocentrus nattereri (red-bellied piranha) genome, fPygNat1, primary haplotype.</title>
        <authorList>
            <person name="Myers G."/>
            <person name="Meyer A."/>
            <person name="Karagic N."/>
            <person name="Pippel M."/>
            <person name="Winkler S."/>
            <person name="Tracey A."/>
            <person name="Wood J."/>
            <person name="Formenti G."/>
            <person name="Howe K."/>
            <person name="Fedrigo O."/>
            <person name="Jarvis E.D."/>
        </authorList>
    </citation>
    <scope>NUCLEOTIDE SEQUENCE [LARGE SCALE GENOMIC DNA]</scope>
</reference>
<dbReference type="GO" id="GO:0005615">
    <property type="term" value="C:extracellular space"/>
    <property type="evidence" value="ECO:0007669"/>
    <property type="project" value="TreeGrafter"/>
</dbReference>
<dbReference type="Proteomes" id="UP001501920">
    <property type="component" value="Chromosome 23"/>
</dbReference>
<dbReference type="SUPFAM" id="SSF48726">
    <property type="entry name" value="Immunoglobulin"/>
    <property type="match status" value="1"/>
</dbReference>
<dbReference type="OMA" id="KLECVAW"/>
<dbReference type="Pfam" id="PF07654">
    <property type="entry name" value="C1-set"/>
    <property type="match status" value="1"/>
</dbReference>
<dbReference type="GeneTree" id="ENSGT01120000271828"/>
<dbReference type="PANTHER" id="PTHR16675">
    <property type="entry name" value="MHC CLASS I-RELATED"/>
    <property type="match status" value="1"/>
</dbReference>
<comment type="similarity">
    <text evidence="2">Belongs to the MHC class I family.</text>
</comment>
<reference evidence="6" key="2">
    <citation type="submission" date="2025-08" db="UniProtKB">
        <authorList>
            <consortium name="Ensembl"/>
        </authorList>
    </citation>
    <scope>IDENTIFICATION</scope>
</reference>
<dbReference type="Gene3D" id="3.30.500.10">
    <property type="entry name" value="MHC class I-like antigen recognition-like"/>
    <property type="match status" value="1"/>
</dbReference>
<evidence type="ECO:0000256" key="2">
    <source>
        <dbReference type="RuleBase" id="RU004439"/>
    </source>
</evidence>
<dbReference type="STRING" id="42514.ENSPNAP00000034049"/>
<evidence type="ECO:0000313" key="6">
    <source>
        <dbReference type="Ensembl" id="ENSPNAP00000034049.1"/>
    </source>
</evidence>
<keyword evidence="4" id="KW-0732">Signal</keyword>
<feature type="signal peptide" evidence="4">
    <location>
        <begin position="1"/>
        <end position="15"/>
    </location>
</feature>
<dbReference type="SMART" id="SM00407">
    <property type="entry name" value="IGc1"/>
    <property type="match status" value="1"/>
</dbReference>
<dbReference type="SUPFAM" id="SSF54452">
    <property type="entry name" value="MHC antigen-recognition domain"/>
    <property type="match status" value="1"/>
</dbReference>
<dbReference type="GO" id="GO:0006955">
    <property type="term" value="P:immune response"/>
    <property type="evidence" value="ECO:0007669"/>
    <property type="project" value="TreeGrafter"/>
</dbReference>
<dbReference type="GO" id="GO:0009897">
    <property type="term" value="C:external side of plasma membrane"/>
    <property type="evidence" value="ECO:0007669"/>
    <property type="project" value="TreeGrafter"/>
</dbReference>
<sequence length="349" mass="40312">MKLFLLLLCASHTAAEIYLYITKFTAVTGIAGLPEFTAVSFLHGKQIDYYDSKCHTLLPRQVWAKRVFGDPYWQRTTRLRFSESLHLQNGLSSAMESSGHKEGVHTFQRMYGCLWDEDTGYSDGFDVYGYDGVNFITLNLESRRFSALVPEAKSMAQEWNRNTTQIETLLLYYTHECVAWLKTFFVKNHKQHKYWGAAYQYYEFEAIVIPTITQHLRPGLLSVVVCHVTDLSTETVQVSWQKNEEDVKDYVEIGETLPSGDGTFQKTIYLAVRLEELKKNKYSCAVEFRTLTGKSLLTISQDTLFKMNYGAHSHTHARHSKWGSNDEDDYDDEAYVDEDYDDDDDDDDN</sequence>
<keyword evidence="1" id="KW-0325">Glycoprotein</keyword>
<evidence type="ECO:0000256" key="3">
    <source>
        <dbReference type="SAM" id="MobiDB-lite"/>
    </source>
</evidence>
<reference evidence="6" key="3">
    <citation type="submission" date="2025-09" db="UniProtKB">
        <authorList>
            <consortium name="Ensembl"/>
        </authorList>
    </citation>
    <scope>IDENTIFICATION</scope>
</reference>
<dbReference type="RefSeq" id="XP_017542922.1">
    <property type="nucleotide sequence ID" value="XM_017687433.2"/>
</dbReference>
<name>A0A3B4EFH8_PYGNA</name>
<evidence type="ECO:0000259" key="5">
    <source>
        <dbReference type="PROSITE" id="PS50835"/>
    </source>
</evidence>
<protein>
    <recommendedName>
        <fullName evidence="5">Ig-like domain-containing protein</fullName>
    </recommendedName>
</protein>
<dbReference type="PRINTS" id="PR01638">
    <property type="entry name" value="MHCCLASSI"/>
</dbReference>
<keyword evidence="7" id="KW-1185">Reference proteome</keyword>
<dbReference type="InterPro" id="IPR011162">
    <property type="entry name" value="MHC_I/II-like_Ag-recog"/>
</dbReference>
<dbReference type="InterPro" id="IPR001039">
    <property type="entry name" value="MHC_I_a_a1/a2"/>
</dbReference>
<dbReference type="AlphaFoldDB" id="A0A3B4EFH8"/>
<dbReference type="InterPro" id="IPR050208">
    <property type="entry name" value="MHC_class-I_related"/>
</dbReference>
<evidence type="ECO:0000313" key="7">
    <source>
        <dbReference type="Proteomes" id="UP001501920"/>
    </source>
</evidence>